<evidence type="ECO:0000313" key="3">
    <source>
        <dbReference type="EMBL" id="CAY68399.1"/>
    </source>
</evidence>
<accession>C4QYS5</accession>
<organism evidence="3 4">
    <name type="scientific">Komagataella phaffii (strain GS115 / ATCC 20864)</name>
    <name type="common">Yeast</name>
    <name type="synonym">Pichia pastoris</name>
    <dbReference type="NCBI Taxonomy" id="644223"/>
    <lineage>
        <taxon>Eukaryota</taxon>
        <taxon>Fungi</taxon>
        <taxon>Dikarya</taxon>
        <taxon>Ascomycota</taxon>
        <taxon>Saccharomycotina</taxon>
        <taxon>Pichiomycetes</taxon>
        <taxon>Pichiales</taxon>
        <taxon>Pichiaceae</taxon>
        <taxon>Komagataella</taxon>
    </lineage>
</organism>
<dbReference type="AlphaFoldDB" id="C4QYS5"/>
<keyword evidence="1" id="KW-0175">Coiled coil</keyword>
<dbReference type="OrthoDB" id="4158994at2759"/>
<dbReference type="SMR" id="C4QYS5"/>
<dbReference type="HOGENOM" id="CLU_328741_0_0_1"/>
<dbReference type="Proteomes" id="UP000000314">
    <property type="component" value="Chromosome 1"/>
</dbReference>
<gene>
    <name evidence="3" type="ordered locus">PAS_chr1-4_0544</name>
</gene>
<keyword evidence="2" id="KW-1133">Transmembrane helix</keyword>
<feature type="transmembrane region" description="Helical" evidence="2">
    <location>
        <begin position="27"/>
        <end position="51"/>
    </location>
</feature>
<keyword evidence="2" id="KW-0472">Membrane</keyword>
<feature type="coiled-coil region" evidence="1">
    <location>
        <begin position="486"/>
        <end position="562"/>
    </location>
</feature>
<evidence type="ECO:0000313" key="4">
    <source>
        <dbReference type="Proteomes" id="UP000000314"/>
    </source>
</evidence>
<keyword evidence="2" id="KW-0812">Transmembrane</keyword>
<proteinExistence type="predicted"/>
<dbReference type="GeneID" id="8197675"/>
<dbReference type="RefSeq" id="XP_002490679.1">
    <property type="nucleotide sequence ID" value="XM_002490634.1"/>
</dbReference>
<feature type="coiled-coil region" evidence="1">
    <location>
        <begin position="602"/>
        <end position="690"/>
    </location>
</feature>
<dbReference type="eggNOG" id="ENOG502QSPS">
    <property type="taxonomic scope" value="Eukaryota"/>
</dbReference>
<evidence type="ECO:0000256" key="2">
    <source>
        <dbReference type="SAM" id="Phobius"/>
    </source>
</evidence>
<dbReference type="KEGG" id="ppa:PAS_chr1-4_0544"/>
<feature type="transmembrane region" description="Helical" evidence="2">
    <location>
        <begin position="77"/>
        <end position="95"/>
    </location>
</feature>
<dbReference type="EMBL" id="FN392319">
    <property type="protein sequence ID" value="CAY68399.1"/>
    <property type="molecule type" value="Genomic_DNA"/>
</dbReference>
<name>C4QYS5_KOMPG</name>
<dbReference type="InParanoid" id="C4QYS5"/>
<reference evidence="3 4" key="1">
    <citation type="journal article" date="2009" name="Nat. Biotechnol.">
        <title>Genome sequence of the recombinant protein production host Pichia pastoris.</title>
        <authorList>
            <person name="De Schutter K."/>
            <person name="Lin Y.C."/>
            <person name="Tiels P."/>
            <person name="Van Hecke A."/>
            <person name="Glinka S."/>
            <person name="Weber-Lehmann J."/>
            <person name="Rouze P."/>
            <person name="Van de Peer Y."/>
            <person name="Callewaert N."/>
        </authorList>
    </citation>
    <scope>NUCLEOTIDE SEQUENCE [LARGE SCALE GENOMIC DNA]</scope>
    <source>
        <strain evidence="4">GS115 / ATCC 20864</strain>
    </source>
</reference>
<sequence length="731" mass="84191">MPPSQPKPIVKPKSQEIFKEHSFLDTFALTVIFITLPSWLGLLILSAFGIFSYSKNLMGKIVFFWSCHNTQVTVQEIYSMFMFFVVDVCLYFLLLHRSPKSLKYVYLLAKAFVASTITSPKHKFYRNAFLTLFIIFNIQFLDHWLKDFLKLPSRVNLSTEFLYYRLNDLLLHQQYLKRLNNPRFSDLLDFFVQFSSSIFSMHIVLINLTKKVPLKLKAPFAPSTEKDSNDHDDIGLKSIGNSILEVEIPEDIEPLPFTNKLSSAMSAPASYPTEVVSETISVSSPLAVVARNFENFAIFSFVPSIHFSIVSSNRAILDKKLRSISLSKIQQPIWAFLSAAKTMFNKQDLYSGEMDTETYQNRTALIQHNDSTSLTSIVQCFTSYVGETAIAFELYRVQINEVKIRVNGIVWYQVCSASIDDREIIVVNGLSPLSQYDIELYNISESNKQFLLANVTVSTISPNCKVSQAKKNTPLLTLQESLATTNEHVNREKLKLKKTRKDYSQRTQAIKNEIEILKKKLYANDKTDERNYRRKIDLKQELSKLDQENSELESQHMDLFTKETELNEVYLEERRTYEANLRSVQTTENAYSETINSRKEILEKLKNDEALIIKRKDKLQAKQQKLLESIDKIEIELQQCIEEEVERRISSRKERMKQKQEALQGYRSEISKYEDDVNSLALENNSLRAAGGVTESTYSLASRPTSPIGHNSVQGLYNSLSSMNNQTWSYK</sequence>
<protein>
    <submittedName>
        <fullName evidence="3">Uncharacterized protein</fullName>
    </submittedName>
</protein>
<keyword evidence="4" id="KW-1185">Reference proteome</keyword>
<evidence type="ECO:0000256" key="1">
    <source>
        <dbReference type="SAM" id="Coils"/>
    </source>
</evidence>
<dbReference type="OMA" id="QQPIWAF"/>